<keyword evidence="2" id="KW-1133">Transmembrane helix</keyword>
<dbReference type="Proteomes" id="UP000192727">
    <property type="component" value="Chromosome"/>
</dbReference>
<evidence type="ECO:0000256" key="1">
    <source>
        <dbReference type="SAM" id="MobiDB-lite"/>
    </source>
</evidence>
<dbReference type="GeneID" id="64218245"/>
<protein>
    <submittedName>
        <fullName evidence="3">Uncharacterized protein</fullName>
    </submittedName>
</protein>
<accession>A0A1U9YQP6</accession>
<feature type="compositionally biased region" description="Basic and acidic residues" evidence="1">
    <location>
        <begin position="49"/>
        <end position="80"/>
    </location>
</feature>
<dbReference type="AlphaFoldDB" id="A0A1U9YQP6"/>
<feature type="transmembrane region" description="Helical" evidence="2">
    <location>
        <begin position="7"/>
        <end position="26"/>
    </location>
</feature>
<reference evidence="3 4" key="1">
    <citation type="submission" date="2017-03" db="EMBL/GenBank/DDBJ databases">
        <title>Paenibacillus larvae genome sequencing.</title>
        <authorList>
            <person name="Dingman D.W."/>
        </authorList>
    </citation>
    <scope>NUCLEOTIDE SEQUENCE [LARGE SCALE GENOMIC DNA]</scope>
    <source>
        <strain evidence="3 4">SAG 10367</strain>
    </source>
</reference>
<gene>
    <name evidence="3" type="ORF">B7C51_19090</name>
</gene>
<dbReference type="RefSeq" id="WP_077997166.1">
    <property type="nucleotide sequence ID" value="NZ_CP019794.1"/>
</dbReference>
<feature type="region of interest" description="Disordered" evidence="1">
    <location>
        <begin position="39"/>
        <end position="99"/>
    </location>
</feature>
<dbReference type="InterPro" id="IPR038503">
    <property type="entry name" value="SpoIIIAH_sf"/>
</dbReference>
<dbReference type="EMBL" id="CP020557">
    <property type="protein sequence ID" value="ARF69467.1"/>
    <property type="molecule type" value="Genomic_DNA"/>
</dbReference>
<evidence type="ECO:0000313" key="3">
    <source>
        <dbReference type="EMBL" id="ARF69467.1"/>
    </source>
</evidence>
<dbReference type="Gene3D" id="1.10.287.4300">
    <property type="entry name" value="Stage III sporulation protein AH-like"/>
    <property type="match status" value="1"/>
</dbReference>
<evidence type="ECO:0000256" key="2">
    <source>
        <dbReference type="SAM" id="Phobius"/>
    </source>
</evidence>
<keyword evidence="2" id="KW-0812">Transmembrane</keyword>
<name>A0A1U9YQP6_9BACL</name>
<dbReference type="Pfam" id="PF12685">
    <property type="entry name" value="SpoIIIAH"/>
    <property type="match status" value="1"/>
</dbReference>
<sequence>MNGKRQTIWLVSMLSLMVLLSAYYLFTEDVGKLKDVTQAQEQPTQVKVDLSELGKDGEKSETDAAGKKDGKSDTKTEGKDSTASGKQQDDSKAASTDAQVLEKMEQKKTGKEFFDQQLMKRNEVMQKEATRLMEIANDSKKTPEEVSKAEQDLKAIQDTVARVANVEDSLNKDFKNAVVVQEDNKWKVTVQANKLEKSQAVSIVDRMMKELKIGPEKVVVQYIQ</sequence>
<dbReference type="InterPro" id="IPR024232">
    <property type="entry name" value="SpoIIIAH"/>
</dbReference>
<organism evidence="3 4">
    <name type="scientific">Paenibacillus larvae subsp. pulvifaciens</name>
    <dbReference type="NCBI Taxonomy" id="1477"/>
    <lineage>
        <taxon>Bacteria</taxon>
        <taxon>Bacillati</taxon>
        <taxon>Bacillota</taxon>
        <taxon>Bacilli</taxon>
        <taxon>Bacillales</taxon>
        <taxon>Paenibacillaceae</taxon>
        <taxon>Paenibacillus</taxon>
    </lineage>
</organism>
<evidence type="ECO:0000313" key="4">
    <source>
        <dbReference type="Proteomes" id="UP000192727"/>
    </source>
</evidence>
<proteinExistence type="predicted"/>
<keyword evidence="2" id="KW-0472">Membrane</keyword>